<keyword evidence="5" id="KW-1185">Reference proteome</keyword>
<dbReference type="Proteomes" id="UP000319555">
    <property type="component" value="Unassembled WGS sequence"/>
</dbReference>
<evidence type="ECO:0000313" key="5">
    <source>
        <dbReference type="Proteomes" id="UP000319555"/>
    </source>
</evidence>
<sequence length="190" mass="20137">MTKASPPGRPSKAAQRLSKQVILQAALPIAQSKGVDALSFRILADQLDVTPMAVTYHAGSKKQLLSDLVELAFAGVLDGVNGGNPVKRARCIMATYYGCALKNANLLRAILDDVTLMSADLMNVAEELKVSTDQLENSDGGDVLVHVLIDYAHGFVLSASSGEDNQLTINDFLRGIDWILAQAAGDLAAT</sequence>
<protein>
    <submittedName>
        <fullName evidence="4">Transcriptional regulator, TetR family</fullName>
    </submittedName>
</protein>
<dbReference type="Pfam" id="PF00440">
    <property type="entry name" value="TetR_N"/>
    <property type="match status" value="1"/>
</dbReference>
<keyword evidence="1 2" id="KW-0238">DNA-binding</keyword>
<gene>
    <name evidence="4" type="ORF">SAMN06265380_10734</name>
</gene>
<dbReference type="RefSeq" id="WP_142637671.1">
    <property type="nucleotide sequence ID" value="NZ_FXTE01000007.1"/>
</dbReference>
<dbReference type="InterPro" id="IPR009057">
    <property type="entry name" value="Homeodomain-like_sf"/>
</dbReference>
<evidence type="ECO:0000259" key="3">
    <source>
        <dbReference type="PROSITE" id="PS50977"/>
    </source>
</evidence>
<evidence type="ECO:0000313" key="4">
    <source>
        <dbReference type="EMBL" id="SMO73669.1"/>
    </source>
</evidence>
<organism evidence="4 5">
    <name type="scientific">Ruegeria faecimaris</name>
    <dbReference type="NCBI Taxonomy" id="686389"/>
    <lineage>
        <taxon>Bacteria</taxon>
        <taxon>Pseudomonadati</taxon>
        <taxon>Pseudomonadota</taxon>
        <taxon>Alphaproteobacteria</taxon>
        <taxon>Rhodobacterales</taxon>
        <taxon>Roseobacteraceae</taxon>
        <taxon>Ruegeria</taxon>
    </lineage>
</organism>
<evidence type="ECO:0000256" key="2">
    <source>
        <dbReference type="PROSITE-ProRule" id="PRU00335"/>
    </source>
</evidence>
<dbReference type="PROSITE" id="PS50977">
    <property type="entry name" value="HTH_TETR_2"/>
    <property type="match status" value="1"/>
</dbReference>
<dbReference type="EMBL" id="FXTE01000007">
    <property type="protein sequence ID" value="SMO73669.1"/>
    <property type="molecule type" value="Genomic_DNA"/>
</dbReference>
<evidence type="ECO:0000256" key="1">
    <source>
        <dbReference type="ARBA" id="ARBA00023125"/>
    </source>
</evidence>
<dbReference type="AlphaFoldDB" id="A0A521DPL7"/>
<accession>A0A521DPL7</accession>
<feature type="DNA-binding region" description="H-T-H motif" evidence="2">
    <location>
        <begin position="39"/>
        <end position="58"/>
    </location>
</feature>
<dbReference type="Gene3D" id="1.10.357.10">
    <property type="entry name" value="Tetracycline Repressor, domain 2"/>
    <property type="match status" value="1"/>
</dbReference>
<dbReference type="InterPro" id="IPR001647">
    <property type="entry name" value="HTH_TetR"/>
</dbReference>
<dbReference type="OrthoDB" id="5507265at2"/>
<proteinExistence type="predicted"/>
<dbReference type="SUPFAM" id="SSF46689">
    <property type="entry name" value="Homeodomain-like"/>
    <property type="match status" value="1"/>
</dbReference>
<feature type="domain" description="HTH tetR-type" evidence="3">
    <location>
        <begin position="16"/>
        <end position="76"/>
    </location>
</feature>
<name>A0A521DPL7_9RHOB</name>
<reference evidence="4 5" key="1">
    <citation type="submission" date="2017-05" db="EMBL/GenBank/DDBJ databases">
        <authorList>
            <person name="Varghese N."/>
            <person name="Submissions S."/>
        </authorList>
    </citation>
    <scope>NUCLEOTIDE SEQUENCE [LARGE SCALE GENOMIC DNA]</scope>
    <source>
        <strain evidence="4 5">DSM 28009</strain>
    </source>
</reference>
<dbReference type="GO" id="GO:0003677">
    <property type="term" value="F:DNA binding"/>
    <property type="evidence" value="ECO:0007669"/>
    <property type="project" value="UniProtKB-UniRule"/>
</dbReference>